<dbReference type="SMART" id="SM00256">
    <property type="entry name" value="FBOX"/>
    <property type="match status" value="1"/>
</dbReference>
<dbReference type="Proteomes" id="UP000267251">
    <property type="component" value="Unassembled WGS sequence"/>
</dbReference>
<dbReference type="OrthoDB" id="2095648at2759"/>
<organism evidence="4 5">
    <name type="scientific">Piptocephalis cylindrospora</name>
    <dbReference type="NCBI Taxonomy" id="1907219"/>
    <lineage>
        <taxon>Eukaryota</taxon>
        <taxon>Fungi</taxon>
        <taxon>Fungi incertae sedis</taxon>
        <taxon>Zoopagomycota</taxon>
        <taxon>Zoopagomycotina</taxon>
        <taxon>Zoopagomycetes</taxon>
        <taxon>Zoopagales</taxon>
        <taxon>Piptocephalidaceae</taxon>
        <taxon>Piptocephalis</taxon>
    </lineage>
</organism>
<keyword evidence="5" id="KW-1185">Reference proteome</keyword>
<name>A0A4P9Y5W2_9FUNG</name>
<dbReference type="CDD" id="cd09917">
    <property type="entry name" value="F-box_SF"/>
    <property type="match status" value="1"/>
</dbReference>
<dbReference type="PANTHER" id="PTHR12874">
    <property type="entry name" value="F-BOX ONLY PROTEIN 48-RELATED"/>
    <property type="match status" value="1"/>
</dbReference>
<protein>
    <recommendedName>
        <fullName evidence="3">F-box domain-containing protein</fullName>
    </recommendedName>
</protein>
<dbReference type="GO" id="GO:0005737">
    <property type="term" value="C:cytoplasm"/>
    <property type="evidence" value="ECO:0007669"/>
    <property type="project" value="TreeGrafter"/>
</dbReference>
<dbReference type="PANTHER" id="PTHR12874:SF9">
    <property type="entry name" value="F-BOX ONLY PROTEIN 48"/>
    <property type="match status" value="1"/>
</dbReference>
<evidence type="ECO:0000256" key="2">
    <source>
        <dbReference type="SAM" id="MobiDB-lite"/>
    </source>
</evidence>
<dbReference type="PROSITE" id="PS50181">
    <property type="entry name" value="FBOX"/>
    <property type="match status" value="1"/>
</dbReference>
<feature type="region of interest" description="Disordered" evidence="2">
    <location>
        <begin position="446"/>
        <end position="465"/>
    </location>
</feature>
<reference evidence="5" key="1">
    <citation type="journal article" date="2018" name="Nat. Microbiol.">
        <title>Leveraging single-cell genomics to expand the fungal tree of life.</title>
        <authorList>
            <person name="Ahrendt S.R."/>
            <person name="Quandt C.A."/>
            <person name="Ciobanu D."/>
            <person name="Clum A."/>
            <person name="Salamov A."/>
            <person name="Andreopoulos B."/>
            <person name="Cheng J.F."/>
            <person name="Woyke T."/>
            <person name="Pelin A."/>
            <person name="Henrissat B."/>
            <person name="Reynolds N.K."/>
            <person name="Benny G.L."/>
            <person name="Smith M.E."/>
            <person name="James T.Y."/>
            <person name="Grigoriev I.V."/>
        </authorList>
    </citation>
    <scope>NUCLEOTIDE SEQUENCE [LARGE SCALE GENOMIC DNA]</scope>
</reference>
<dbReference type="AlphaFoldDB" id="A0A4P9Y5W2"/>
<dbReference type="InterPro" id="IPR001680">
    <property type="entry name" value="WD40_rpt"/>
</dbReference>
<evidence type="ECO:0000313" key="4">
    <source>
        <dbReference type="EMBL" id="RKP14438.1"/>
    </source>
</evidence>
<dbReference type="GO" id="GO:0031146">
    <property type="term" value="P:SCF-dependent proteasomal ubiquitin-dependent protein catabolic process"/>
    <property type="evidence" value="ECO:0007669"/>
    <property type="project" value="TreeGrafter"/>
</dbReference>
<dbReference type="Gene3D" id="2.130.10.10">
    <property type="entry name" value="YVTN repeat-like/Quinoprotein amine dehydrogenase"/>
    <property type="match status" value="2"/>
</dbReference>
<dbReference type="InterPro" id="IPR015943">
    <property type="entry name" value="WD40/YVTN_repeat-like_dom_sf"/>
</dbReference>
<feature type="compositionally biased region" description="Low complexity" evidence="2">
    <location>
        <begin position="503"/>
        <end position="512"/>
    </location>
</feature>
<evidence type="ECO:0000256" key="1">
    <source>
        <dbReference type="SAM" id="Coils"/>
    </source>
</evidence>
<dbReference type="InterPro" id="IPR001810">
    <property type="entry name" value="F-box_dom"/>
</dbReference>
<dbReference type="GO" id="GO:0019005">
    <property type="term" value="C:SCF ubiquitin ligase complex"/>
    <property type="evidence" value="ECO:0007669"/>
    <property type="project" value="TreeGrafter"/>
</dbReference>
<accession>A0A4P9Y5W2</accession>
<gene>
    <name evidence="4" type="ORF">BJ684DRAFT_19159</name>
</gene>
<keyword evidence="1" id="KW-0175">Coiled coil</keyword>
<dbReference type="SMART" id="SM00320">
    <property type="entry name" value="WD40"/>
    <property type="match status" value="2"/>
</dbReference>
<dbReference type="Gene3D" id="1.20.1280.50">
    <property type="match status" value="1"/>
</dbReference>
<feature type="coiled-coil region" evidence="1">
    <location>
        <begin position="524"/>
        <end position="554"/>
    </location>
</feature>
<dbReference type="InterPro" id="IPR036047">
    <property type="entry name" value="F-box-like_dom_sf"/>
</dbReference>
<proteinExistence type="predicted"/>
<feature type="domain" description="F-box" evidence="3">
    <location>
        <begin position="22"/>
        <end position="68"/>
    </location>
</feature>
<dbReference type="SUPFAM" id="SSF81383">
    <property type="entry name" value="F-box domain"/>
    <property type="match status" value="1"/>
</dbReference>
<dbReference type="EMBL" id="KZ987835">
    <property type="protein sequence ID" value="RKP14438.1"/>
    <property type="molecule type" value="Genomic_DNA"/>
</dbReference>
<sequence length="628" mass="68814">MSSPDSALPKSPNGSSTLEKGILTVQDLPVEVIAHIFSFLDASSLVRASQTCKYWRHLMGSEMVWRHALERHLTRLPPKRCAGTWREEYLDRSQLERVWGYDRLGIRSLRFTIGPINIAYVDPSGEWMVGVNTTTGMAQAGDFRAGKVVKPPIYPDRTLVPRLNPHTLVGSGHIVWGHRDGLLTTTSLDQEGKMAKRAREASIRHHGAISSLVWDVQRPQWVVSGCVTGQVILWSLPNLEPLLHLTGIPQGARIQDLILSHKHHVLALTETHLYLWNMNLSTWARADDPTQVLSRTPTKTILLQPPSTRSFRAIKMVQGNNANDVVLLGEDGASSLWGLDLTTGTFITQYVLPGSLSLSPGGVLVPLPASGSLAYGEGNGVIRVWEMTLTPAPTTSLAMDLTEGHRGQRVSSVVGDAHVLLSAGMDGRICTWDAVSGRLLRTLKAKARRGGDREGGAGVDRGGSAAPQSLHLLPRAILALCGDQAKLWSFDLGGRRRQGWGFSTSSTSRPGSSRGGGLDRKDVAVHLQEGLDHVREEREEAQRASRRRMEVRQRLQGMDLTDLTDEEMVQYVSMLSMETKGAAVGEGEAQEEQVGEGDEAREARDLEFAIQLSMAESNGSKWEDEDAD</sequence>
<dbReference type="InterPro" id="IPR036322">
    <property type="entry name" value="WD40_repeat_dom_sf"/>
</dbReference>
<evidence type="ECO:0000259" key="3">
    <source>
        <dbReference type="PROSITE" id="PS50181"/>
    </source>
</evidence>
<dbReference type="SUPFAM" id="SSF50978">
    <property type="entry name" value="WD40 repeat-like"/>
    <property type="match status" value="1"/>
</dbReference>
<feature type="region of interest" description="Disordered" evidence="2">
    <location>
        <begin position="499"/>
        <end position="519"/>
    </location>
</feature>
<evidence type="ECO:0000313" key="5">
    <source>
        <dbReference type="Proteomes" id="UP000267251"/>
    </source>
</evidence>
<dbReference type="Pfam" id="PF12937">
    <property type="entry name" value="F-box-like"/>
    <property type="match status" value="1"/>
</dbReference>